<dbReference type="SUPFAM" id="SSF161098">
    <property type="entry name" value="MetI-like"/>
    <property type="match status" value="1"/>
</dbReference>
<evidence type="ECO:0000259" key="10">
    <source>
        <dbReference type="PROSITE" id="PS50928"/>
    </source>
</evidence>
<dbReference type="GO" id="GO:0015184">
    <property type="term" value="F:L-cystine transmembrane transporter activity"/>
    <property type="evidence" value="ECO:0007669"/>
    <property type="project" value="TreeGrafter"/>
</dbReference>
<evidence type="ECO:0000313" key="12">
    <source>
        <dbReference type="Proteomes" id="UP000037397"/>
    </source>
</evidence>
<evidence type="ECO:0000256" key="1">
    <source>
        <dbReference type="ARBA" id="ARBA00004651"/>
    </source>
</evidence>
<evidence type="ECO:0000256" key="8">
    <source>
        <dbReference type="ARBA" id="ARBA00023136"/>
    </source>
</evidence>
<keyword evidence="12" id="KW-1185">Reference proteome</keyword>
<evidence type="ECO:0000256" key="5">
    <source>
        <dbReference type="ARBA" id="ARBA00022692"/>
    </source>
</evidence>
<evidence type="ECO:0000256" key="3">
    <source>
        <dbReference type="ARBA" id="ARBA00022448"/>
    </source>
</evidence>
<keyword evidence="4" id="KW-1003">Cell membrane</keyword>
<keyword evidence="8 9" id="KW-0472">Membrane</keyword>
<dbReference type="Proteomes" id="UP000037397">
    <property type="component" value="Unassembled WGS sequence"/>
</dbReference>
<reference evidence="12" key="1">
    <citation type="submission" date="2015-03" db="EMBL/GenBank/DDBJ databases">
        <title>Luteipulveratus halotolerans sp. nov., a novel actinobacterium (Dermacoccaceae) from Sarawak, Malaysia.</title>
        <authorList>
            <person name="Juboi H."/>
            <person name="Basik A."/>
            <person name="Shamsul S.S."/>
            <person name="Arnold P."/>
            <person name="Schmitt E.K."/>
            <person name="Sanglier J.-J."/>
            <person name="Yeo T."/>
        </authorList>
    </citation>
    <scope>NUCLEOTIDE SEQUENCE [LARGE SCALE GENOMIC DNA]</scope>
    <source>
        <strain evidence="12">C296001</strain>
    </source>
</reference>
<evidence type="ECO:0000256" key="2">
    <source>
        <dbReference type="ARBA" id="ARBA00009306"/>
    </source>
</evidence>
<accession>A0A0L6CNK7</accession>
<comment type="caution">
    <text evidence="11">The sequence shown here is derived from an EMBL/GenBank/DDBJ whole genome shotgun (WGS) entry which is preliminary data.</text>
</comment>
<keyword evidence="3 9" id="KW-0813">Transport</keyword>
<sequence>MKDSFWPMVKATVIRTIPLALISFGVGLVLALFVALARRSKQPVLSGLARLFISVVRGTPLLVQLFIIFYGLPELGIRFNPFVAAAIALSINVAGYAAEIIRSAIESIPKGQWEAGATVGMGYATTLRRVILPQAARTAVPPLSNTFISTVKDTSLCALILVVELVRTAQNAAAPTQKFFPVYVLAGLIYWVVCLALSFLQSRAETRLNRFVAA</sequence>
<feature type="transmembrane region" description="Helical" evidence="9">
    <location>
        <begin position="48"/>
        <end position="70"/>
    </location>
</feature>
<gene>
    <name evidence="11" type="ORF">VV01_01145</name>
</gene>
<evidence type="ECO:0000256" key="9">
    <source>
        <dbReference type="RuleBase" id="RU363032"/>
    </source>
</evidence>
<evidence type="ECO:0000256" key="6">
    <source>
        <dbReference type="ARBA" id="ARBA00022970"/>
    </source>
</evidence>
<evidence type="ECO:0000313" key="11">
    <source>
        <dbReference type="EMBL" id="KNX39103.1"/>
    </source>
</evidence>
<protein>
    <recommendedName>
        <fullName evidence="10">ABC transmembrane type-1 domain-containing protein</fullName>
    </recommendedName>
</protein>
<comment type="similarity">
    <text evidence="2 9">Belongs to the binding-protein-dependent transport system permease family.</text>
</comment>
<keyword evidence="5 9" id="KW-0812">Transmembrane</keyword>
<organism evidence="11 12">
    <name type="scientific">Luteipulveratus halotolerans</name>
    <dbReference type="NCBI Taxonomy" id="1631356"/>
    <lineage>
        <taxon>Bacteria</taxon>
        <taxon>Bacillati</taxon>
        <taxon>Actinomycetota</taxon>
        <taxon>Actinomycetes</taxon>
        <taxon>Micrococcales</taxon>
        <taxon>Dermacoccaceae</taxon>
        <taxon>Luteipulveratus</taxon>
    </lineage>
</organism>
<dbReference type="Gene3D" id="1.10.3720.10">
    <property type="entry name" value="MetI-like"/>
    <property type="match status" value="1"/>
</dbReference>
<dbReference type="InterPro" id="IPR035906">
    <property type="entry name" value="MetI-like_sf"/>
</dbReference>
<keyword evidence="7 9" id="KW-1133">Transmembrane helix</keyword>
<dbReference type="InterPro" id="IPR010065">
    <property type="entry name" value="AA_ABC_transptr_permease_3TM"/>
</dbReference>
<dbReference type="CDD" id="cd06261">
    <property type="entry name" value="TM_PBP2"/>
    <property type="match status" value="1"/>
</dbReference>
<dbReference type="PROSITE" id="PS50928">
    <property type="entry name" value="ABC_TM1"/>
    <property type="match status" value="1"/>
</dbReference>
<dbReference type="EMBL" id="LAIR01000002">
    <property type="protein sequence ID" value="KNX39103.1"/>
    <property type="molecule type" value="Genomic_DNA"/>
</dbReference>
<evidence type="ECO:0000256" key="7">
    <source>
        <dbReference type="ARBA" id="ARBA00022989"/>
    </source>
</evidence>
<dbReference type="GO" id="GO:0043190">
    <property type="term" value="C:ATP-binding cassette (ABC) transporter complex"/>
    <property type="evidence" value="ECO:0007669"/>
    <property type="project" value="InterPro"/>
</dbReference>
<evidence type="ECO:0000256" key="4">
    <source>
        <dbReference type="ARBA" id="ARBA00022475"/>
    </source>
</evidence>
<keyword evidence="6" id="KW-0029">Amino-acid transport</keyword>
<comment type="subcellular location">
    <subcellularLocation>
        <location evidence="1 9">Cell membrane</location>
        <topology evidence="1 9">Multi-pass membrane protein</topology>
    </subcellularLocation>
</comment>
<dbReference type="AlphaFoldDB" id="A0A0L6CNK7"/>
<dbReference type="NCBIfam" id="TIGR01726">
    <property type="entry name" value="HEQRo_perm_3TM"/>
    <property type="match status" value="1"/>
</dbReference>
<name>A0A0L6CNK7_9MICO</name>
<dbReference type="InterPro" id="IPR043429">
    <property type="entry name" value="ArtM/GltK/GlnP/TcyL/YhdX-like"/>
</dbReference>
<dbReference type="FunFam" id="1.10.3720.10:FF:000009">
    <property type="entry name" value="Amino acid ABC transporter permease"/>
    <property type="match status" value="1"/>
</dbReference>
<dbReference type="STRING" id="1631356.VV01_01145"/>
<dbReference type="Pfam" id="PF00528">
    <property type="entry name" value="BPD_transp_1"/>
    <property type="match status" value="1"/>
</dbReference>
<feature type="transmembrane region" description="Helical" evidence="9">
    <location>
        <begin position="180"/>
        <end position="200"/>
    </location>
</feature>
<proteinExistence type="inferred from homology"/>
<dbReference type="PANTHER" id="PTHR30614:SF0">
    <property type="entry name" value="L-CYSTINE TRANSPORT SYSTEM PERMEASE PROTEIN TCYL"/>
    <property type="match status" value="1"/>
</dbReference>
<dbReference type="InterPro" id="IPR000515">
    <property type="entry name" value="MetI-like"/>
</dbReference>
<feature type="domain" description="ABC transmembrane type-1" evidence="10">
    <location>
        <begin position="13"/>
        <end position="201"/>
    </location>
</feature>
<dbReference type="PANTHER" id="PTHR30614">
    <property type="entry name" value="MEMBRANE COMPONENT OF AMINO ACID ABC TRANSPORTER"/>
    <property type="match status" value="1"/>
</dbReference>
<feature type="transmembrane region" description="Helical" evidence="9">
    <location>
        <begin position="82"/>
        <end position="101"/>
    </location>
</feature>
<dbReference type="PATRIC" id="fig|1631356.3.peg.155"/>
<feature type="transmembrane region" description="Helical" evidence="9">
    <location>
        <begin position="12"/>
        <end position="36"/>
    </location>
</feature>